<evidence type="ECO:0000256" key="1">
    <source>
        <dbReference type="SAM" id="SignalP"/>
    </source>
</evidence>
<proteinExistence type="predicted"/>
<keyword evidence="4" id="KW-1185">Reference proteome</keyword>
<dbReference type="HOGENOM" id="CLU_1881643_0_0_5"/>
<feature type="signal peptide" evidence="1">
    <location>
        <begin position="1"/>
        <end position="19"/>
    </location>
</feature>
<dbReference type="Proteomes" id="UP000005667">
    <property type="component" value="Plasmid AZO_p6"/>
</dbReference>
<dbReference type="Pfam" id="PF08484">
    <property type="entry name" value="Methyltransf_14"/>
    <property type="match status" value="1"/>
</dbReference>
<dbReference type="Gene3D" id="3.40.50.720">
    <property type="entry name" value="NAD(P)-binding Rossmann-like Domain"/>
    <property type="match status" value="1"/>
</dbReference>
<dbReference type="Gene3D" id="6.10.250.3100">
    <property type="match status" value="1"/>
</dbReference>
<evidence type="ECO:0000313" key="4">
    <source>
        <dbReference type="Proteomes" id="UP000005667"/>
    </source>
</evidence>
<keyword evidence="3" id="KW-0614">Plasmid</keyword>
<protein>
    <recommendedName>
        <fullName evidence="2">C-methyltransferase domain-containing protein</fullName>
    </recommendedName>
</protein>
<feature type="domain" description="C-methyltransferase" evidence="2">
    <location>
        <begin position="2"/>
        <end position="153"/>
    </location>
</feature>
<evidence type="ECO:0000313" key="3">
    <source>
        <dbReference type="EMBL" id="CBS91556.1"/>
    </source>
</evidence>
<organism evidence="3 4">
    <name type="scientific">Azospirillum lipoferum (strain 4B)</name>
    <dbReference type="NCBI Taxonomy" id="862719"/>
    <lineage>
        <taxon>Bacteria</taxon>
        <taxon>Pseudomonadati</taxon>
        <taxon>Pseudomonadota</taxon>
        <taxon>Alphaproteobacteria</taxon>
        <taxon>Rhodospirillales</taxon>
        <taxon>Azospirillaceae</taxon>
        <taxon>Azospirillum</taxon>
    </lineage>
</organism>
<dbReference type="EMBL" id="FQ311874">
    <property type="protein sequence ID" value="CBS91556.1"/>
    <property type="molecule type" value="Genomic_DNA"/>
</dbReference>
<dbReference type="InterPro" id="IPR013691">
    <property type="entry name" value="MeTrfase_14"/>
</dbReference>
<gene>
    <name evidence="3" type="ordered locus">AZOLI_p60141</name>
</gene>
<reference evidence="4" key="1">
    <citation type="journal article" date="2011" name="PLoS Genet.">
        <title>Azospirillum genomes reveal transition of bacteria from aquatic to terrestrial environments.</title>
        <authorList>
            <person name="Wisniewski-Dye F."/>
            <person name="Borziak K."/>
            <person name="Khalsa-Moyers G."/>
            <person name="Alexandre G."/>
            <person name="Sukharnikov L.O."/>
            <person name="Wuichet K."/>
            <person name="Hurst G.B."/>
            <person name="McDonald W.H."/>
            <person name="Robertson J.S."/>
            <person name="Barbe V."/>
            <person name="Calteau A."/>
            <person name="Rouy Z."/>
            <person name="Mangenot S."/>
            <person name="Prigent-Combaret C."/>
            <person name="Normand P."/>
            <person name="Boyer M."/>
            <person name="Siguier P."/>
            <person name="Dessaux Y."/>
            <person name="Elmerich C."/>
            <person name="Condemine G."/>
            <person name="Krishnen G."/>
            <person name="Kennedy I."/>
            <person name="Paterson A.H."/>
            <person name="Gonzalez V."/>
            <person name="Mavingui P."/>
            <person name="Zhulin I.B."/>
        </authorList>
    </citation>
    <scope>NUCLEOTIDE SEQUENCE [LARGE SCALE GENOMIC DNA]</scope>
    <source>
        <strain evidence="4">4B</strain>
    </source>
</reference>
<dbReference type="AlphaFoldDB" id="G7ZIQ2"/>
<feature type="chain" id="PRO_5003507103" description="C-methyltransferase domain-containing protein" evidence="1">
    <location>
        <begin position="20"/>
        <end position="159"/>
    </location>
</feature>
<keyword evidence="1" id="KW-0732">Signal</keyword>
<geneLocation type="plasmid" evidence="3 4">
    <name>AZO_p6</name>
</geneLocation>
<dbReference type="KEGG" id="ali:AZOLI_p60141"/>
<sequence>MRLLVCRTMAPYGTTPALAALRAAEAAAGLNQTETYLAFTDRIRRTRRSLLRFLIQAQEEGSMVAGYGAPAKGNTLLNYCGVDASFIAFTVDRSPHKQGTWLPGTRIPVLAPNAIDVARPDYLLILPWNLADEIMEHMAHVREWGCRFVIPIPETRILA</sequence>
<evidence type="ECO:0000259" key="2">
    <source>
        <dbReference type="Pfam" id="PF08484"/>
    </source>
</evidence>
<name>G7ZIQ2_AZOL4</name>
<accession>G7ZIQ2</accession>